<evidence type="ECO:0000256" key="1">
    <source>
        <dbReference type="ARBA" id="ARBA00001938"/>
    </source>
</evidence>
<protein>
    <recommendedName>
        <fullName evidence="6">Dihydrolipoamide acetyltransferase component of pyruvate dehydrogenase complex</fullName>
        <ecNumber evidence="6">2.3.1.-</ecNumber>
    </recommendedName>
</protein>
<keyword evidence="5 6" id="KW-0012">Acyltransferase</keyword>
<dbReference type="PROSITE" id="PS00189">
    <property type="entry name" value="LIPOYL"/>
    <property type="match status" value="1"/>
</dbReference>
<dbReference type="PROSITE" id="PS50968">
    <property type="entry name" value="BIOTINYL_LIPOYL"/>
    <property type="match status" value="1"/>
</dbReference>
<keyword evidence="3 6" id="KW-0808">Transferase</keyword>
<feature type="domain" description="Lipoyl-binding" evidence="8">
    <location>
        <begin position="12"/>
        <end position="87"/>
    </location>
</feature>
<dbReference type="Pfam" id="PF00364">
    <property type="entry name" value="Biotin_lipoyl"/>
    <property type="match status" value="1"/>
</dbReference>
<feature type="region of interest" description="Disordered" evidence="7">
    <location>
        <begin position="152"/>
        <end position="228"/>
    </location>
</feature>
<dbReference type="Gene3D" id="2.40.50.100">
    <property type="match status" value="1"/>
</dbReference>
<keyword evidence="4 6" id="KW-0450">Lipoyl</keyword>
<feature type="compositionally biased region" description="Gly residues" evidence="7">
    <location>
        <begin position="218"/>
        <end position="228"/>
    </location>
</feature>
<accession>A0ABW7TZD3</accession>
<feature type="compositionally biased region" description="Low complexity" evidence="7">
    <location>
        <begin position="204"/>
        <end position="217"/>
    </location>
</feature>
<dbReference type="InterPro" id="IPR050743">
    <property type="entry name" value="2-oxoacid_DH_E2_comp"/>
</dbReference>
<evidence type="ECO:0000259" key="9">
    <source>
        <dbReference type="PROSITE" id="PS51826"/>
    </source>
</evidence>
<comment type="similarity">
    <text evidence="2 6">Belongs to the 2-oxoacid dehydrogenase family.</text>
</comment>
<reference evidence="10 11" key="1">
    <citation type="submission" date="2024-10" db="EMBL/GenBank/DDBJ databases">
        <title>The Natural Products Discovery Center: Release of the First 8490 Sequenced Strains for Exploring Actinobacteria Biosynthetic Diversity.</title>
        <authorList>
            <person name="Kalkreuter E."/>
            <person name="Kautsar S.A."/>
            <person name="Yang D."/>
            <person name="Bader C.D."/>
            <person name="Teijaro C.N."/>
            <person name="Fluegel L."/>
            <person name="Davis C.M."/>
            <person name="Simpson J.R."/>
            <person name="Lauterbach L."/>
            <person name="Steele A.D."/>
            <person name="Gui C."/>
            <person name="Meng S."/>
            <person name="Li G."/>
            <person name="Viehrig K."/>
            <person name="Ye F."/>
            <person name="Su P."/>
            <person name="Kiefer A.F."/>
            <person name="Nichols A."/>
            <person name="Cepeda A.J."/>
            <person name="Yan W."/>
            <person name="Fan B."/>
            <person name="Jiang Y."/>
            <person name="Adhikari A."/>
            <person name="Zheng C.-J."/>
            <person name="Schuster L."/>
            <person name="Cowan T.M."/>
            <person name="Smanski M.J."/>
            <person name="Chevrette M.G."/>
            <person name="De Carvalho L.P.S."/>
            <person name="Shen B."/>
        </authorList>
    </citation>
    <scope>NUCLEOTIDE SEQUENCE [LARGE SCALE GENOMIC DNA]</scope>
    <source>
        <strain evidence="10 11">NPDC020568</strain>
    </source>
</reference>
<dbReference type="SUPFAM" id="SSF47005">
    <property type="entry name" value="Peripheral subunit-binding domain of 2-oxo acid dehydrogenase complex"/>
    <property type="match status" value="1"/>
</dbReference>
<proteinExistence type="inferred from homology"/>
<feature type="compositionally biased region" description="Polar residues" evidence="7">
    <location>
        <begin position="90"/>
        <end position="99"/>
    </location>
</feature>
<evidence type="ECO:0000313" key="11">
    <source>
        <dbReference type="Proteomes" id="UP001611263"/>
    </source>
</evidence>
<evidence type="ECO:0000256" key="6">
    <source>
        <dbReference type="RuleBase" id="RU003423"/>
    </source>
</evidence>
<evidence type="ECO:0000256" key="7">
    <source>
        <dbReference type="SAM" id="MobiDB-lite"/>
    </source>
</evidence>
<dbReference type="EC" id="2.3.1.-" evidence="6"/>
<evidence type="ECO:0000313" key="10">
    <source>
        <dbReference type="EMBL" id="MFI1465171.1"/>
    </source>
</evidence>
<dbReference type="InterPro" id="IPR011053">
    <property type="entry name" value="Single_hybrid_motif"/>
</dbReference>
<organism evidence="10 11">
    <name type="scientific">Nocardia carnea</name>
    <dbReference type="NCBI Taxonomy" id="37328"/>
    <lineage>
        <taxon>Bacteria</taxon>
        <taxon>Bacillati</taxon>
        <taxon>Actinomycetota</taxon>
        <taxon>Actinomycetes</taxon>
        <taxon>Mycobacteriales</taxon>
        <taxon>Nocardiaceae</taxon>
        <taxon>Nocardia</taxon>
    </lineage>
</organism>
<sequence length="525" mass="54188">MDDAATAESGEILEFRLPDLGEGLTDAELQNWTVAVGDEVELNQTIAEVETAKAVVALPSPFAGTVVELLAEPGSTIEVGAPLLRIRSSTPAQEGNGRTSVLVGYGPETENQPSRRRRMRAAASARPAETEAAGIDYESGVIGAEAGAADETAAAPVQGAGATEETAEPVGRAGAEHAEGSAGTRADAGARSPAETARGARTDAVAGGRAPAAPHGGDTLGSGVGGGRVSATPGARKLARELGIDLWYVAGSGPEGAVTVADVRGAVPVSEPAPRERTAEEVARIEQRADGSAREERTPISGIRKRTAAAMVASARTIPQASTSSTVDITASLELLDHLRATKTFEGLTPTPLALVAKSVLAALSEYPGINTYWDEANSEIVTRYFVNLGIAVATDRGLLVPNIKDAQTLSLRELCREIGWLAQTARDGRAGLSDLRGGTFTISNVGVFGVESGTPLVNPGEAAILCVGAVNSRPWVFRGELAVRSVVTLTLSFDHRMIDGELAARFLATVAGALEDPLTLLARI</sequence>
<dbReference type="InterPro" id="IPR001078">
    <property type="entry name" value="2-oxoacid_DH_actylTfrase"/>
</dbReference>
<evidence type="ECO:0000256" key="3">
    <source>
        <dbReference type="ARBA" id="ARBA00022679"/>
    </source>
</evidence>
<dbReference type="PANTHER" id="PTHR43178:SF5">
    <property type="entry name" value="LIPOAMIDE ACYLTRANSFERASE COMPONENT OF BRANCHED-CHAIN ALPHA-KETO ACID DEHYDROGENASE COMPLEX, MITOCHONDRIAL"/>
    <property type="match status" value="1"/>
</dbReference>
<feature type="region of interest" description="Disordered" evidence="7">
    <location>
        <begin position="90"/>
        <end position="131"/>
    </location>
</feature>
<dbReference type="InterPro" id="IPR004167">
    <property type="entry name" value="PSBD"/>
</dbReference>
<dbReference type="Gene3D" id="4.10.320.10">
    <property type="entry name" value="E3-binding domain"/>
    <property type="match status" value="1"/>
</dbReference>
<evidence type="ECO:0000256" key="2">
    <source>
        <dbReference type="ARBA" id="ARBA00007317"/>
    </source>
</evidence>
<keyword evidence="11" id="KW-1185">Reference proteome</keyword>
<dbReference type="Gene3D" id="3.30.559.10">
    <property type="entry name" value="Chloramphenicol acetyltransferase-like domain"/>
    <property type="match status" value="1"/>
</dbReference>
<feature type="domain" description="Peripheral subunit-binding (PSBD)" evidence="9">
    <location>
        <begin position="230"/>
        <end position="267"/>
    </location>
</feature>
<evidence type="ECO:0000256" key="4">
    <source>
        <dbReference type="ARBA" id="ARBA00022823"/>
    </source>
</evidence>
<feature type="compositionally biased region" description="Low complexity" evidence="7">
    <location>
        <begin position="121"/>
        <end position="131"/>
    </location>
</feature>
<dbReference type="EMBL" id="JBIRUQ010000014">
    <property type="protein sequence ID" value="MFI1465171.1"/>
    <property type="molecule type" value="Genomic_DNA"/>
</dbReference>
<evidence type="ECO:0000256" key="5">
    <source>
        <dbReference type="ARBA" id="ARBA00023315"/>
    </source>
</evidence>
<dbReference type="InterPro" id="IPR003016">
    <property type="entry name" value="2-oxoA_DH_lipoyl-BS"/>
</dbReference>
<dbReference type="Pfam" id="PF02817">
    <property type="entry name" value="E3_binding"/>
    <property type="match status" value="1"/>
</dbReference>
<name>A0ABW7TZD3_9NOCA</name>
<gene>
    <name evidence="10" type="ORF">ACH4WX_31045</name>
</gene>
<dbReference type="Pfam" id="PF00198">
    <property type="entry name" value="2-oxoacid_dh"/>
    <property type="match status" value="1"/>
</dbReference>
<dbReference type="PANTHER" id="PTHR43178">
    <property type="entry name" value="DIHYDROLIPOAMIDE ACETYLTRANSFERASE COMPONENT OF PYRUVATE DEHYDROGENASE COMPLEX"/>
    <property type="match status" value="1"/>
</dbReference>
<comment type="cofactor">
    <cofactor evidence="1 6">
        <name>(R)-lipoate</name>
        <dbReference type="ChEBI" id="CHEBI:83088"/>
    </cofactor>
</comment>
<dbReference type="InterPro" id="IPR000089">
    <property type="entry name" value="Biotin_lipoyl"/>
</dbReference>
<dbReference type="GO" id="GO:0016746">
    <property type="term" value="F:acyltransferase activity"/>
    <property type="evidence" value="ECO:0007669"/>
    <property type="project" value="UniProtKB-KW"/>
</dbReference>
<evidence type="ECO:0000259" key="8">
    <source>
        <dbReference type="PROSITE" id="PS50968"/>
    </source>
</evidence>
<dbReference type="SUPFAM" id="SSF51230">
    <property type="entry name" value="Single hybrid motif"/>
    <property type="match status" value="1"/>
</dbReference>
<dbReference type="SUPFAM" id="SSF52777">
    <property type="entry name" value="CoA-dependent acyltransferases"/>
    <property type="match status" value="1"/>
</dbReference>
<dbReference type="InterPro" id="IPR036625">
    <property type="entry name" value="E3-bd_dom_sf"/>
</dbReference>
<dbReference type="InterPro" id="IPR023213">
    <property type="entry name" value="CAT-like_dom_sf"/>
</dbReference>
<dbReference type="RefSeq" id="WP_033247541.1">
    <property type="nucleotide sequence ID" value="NZ_JBIRUQ010000014.1"/>
</dbReference>
<comment type="caution">
    <text evidence="10">The sequence shown here is derived from an EMBL/GenBank/DDBJ whole genome shotgun (WGS) entry which is preliminary data.</text>
</comment>
<dbReference type="PROSITE" id="PS51826">
    <property type="entry name" value="PSBD"/>
    <property type="match status" value="1"/>
</dbReference>
<dbReference type="CDD" id="cd06849">
    <property type="entry name" value="lipoyl_domain"/>
    <property type="match status" value="1"/>
</dbReference>
<dbReference type="Proteomes" id="UP001611263">
    <property type="component" value="Unassembled WGS sequence"/>
</dbReference>